<dbReference type="Pfam" id="PF00201">
    <property type="entry name" value="UDPGT"/>
    <property type="match status" value="1"/>
</dbReference>
<organism evidence="3">
    <name type="scientific">Selaginella moellendorffii</name>
    <name type="common">Spikemoss</name>
    <dbReference type="NCBI Taxonomy" id="88036"/>
    <lineage>
        <taxon>Eukaryota</taxon>
        <taxon>Viridiplantae</taxon>
        <taxon>Streptophyta</taxon>
        <taxon>Embryophyta</taxon>
        <taxon>Tracheophyta</taxon>
        <taxon>Lycopodiopsida</taxon>
        <taxon>Selaginellales</taxon>
        <taxon>Selaginellaceae</taxon>
        <taxon>Selaginella</taxon>
    </lineage>
</organism>
<dbReference type="SUPFAM" id="SSF53756">
    <property type="entry name" value="UDP-Glycosyltransferase/glycogen phosphorylase"/>
    <property type="match status" value="1"/>
</dbReference>
<keyword evidence="1" id="KW-0808">Transferase</keyword>
<keyword evidence="3" id="KW-1185">Reference proteome</keyword>
<dbReference type="EMBL" id="GL377630">
    <property type="protein sequence ID" value="EFJ13972.1"/>
    <property type="molecule type" value="Genomic_DNA"/>
</dbReference>
<gene>
    <name evidence="2" type="ORF">SELMODRAFT_157053</name>
</gene>
<dbReference type="PANTHER" id="PTHR48045:SF31">
    <property type="entry name" value="UDP-GLYCOSYLTRANSFERASE 76B1-LIKE"/>
    <property type="match status" value="1"/>
</dbReference>
<dbReference type="AlphaFoldDB" id="D8SP13"/>
<name>D8SP13_SELML</name>
<dbReference type="FunFam" id="3.40.50.2000:FF:000037">
    <property type="entry name" value="Glycosyltransferase"/>
    <property type="match status" value="1"/>
</dbReference>
<dbReference type="InParanoid" id="D8SP13"/>
<dbReference type="Proteomes" id="UP000001514">
    <property type="component" value="Unassembled WGS sequence"/>
</dbReference>
<proteinExistence type="predicted"/>
<dbReference type="HOGENOM" id="CLU_001724_1_3_1"/>
<evidence type="ECO:0000313" key="3">
    <source>
        <dbReference type="Proteomes" id="UP000001514"/>
    </source>
</evidence>
<dbReference type="Gene3D" id="3.40.50.2000">
    <property type="entry name" value="Glycogen Phosphorylase B"/>
    <property type="match status" value="1"/>
</dbReference>
<protein>
    <recommendedName>
        <fullName evidence="4">UDP-glycosyltransferases domain-containing protein</fullName>
    </recommendedName>
</protein>
<accession>D8SP13</accession>
<evidence type="ECO:0000313" key="2">
    <source>
        <dbReference type="EMBL" id="EFJ13972.1"/>
    </source>
</evidence>
<dbReference type="GO" id="GO:0008194">
    <property type="term" value="F:UDP-glycosyltransferase activity"/>
    <property type="evidence" value="ECO:0007669"/>
    <property type="project" value="InterPro"/>
</dbReference>
<sequence length="175" mass="19847">MLWLSKQPRRSVVYISLGSIVLLRLDQIEELAFALEASQQRFLWVLRSPDSSSADREVLPEGFRGERGLVVRDSWVPQLAILGHESTGVFLTHCGWNSVLEGLCMGVLMLTLPSFSDQALNSRMVEELQVAWRVSKTSTDRLSRHSIEGLIRRAMEEPRQKIESLMATARNIKIL</sequence>
<dbReference type="KEGG" id="smo:SELMODRAFT_157053"/>
<dbReference type="Gramene" id="EFJ13972">
    <property type="protein sequence ID" value="EFJ13972"/>
    <property type="gene ID" value="SELMODRAFT_157053"/>
</dbReference>
<evidence type="ECO:0008006" key="4">
    <source>
        <dbReference type="Google" id="ProtNLM"/>
    </source>
</evidence>
<dbReference type="InterPro" id="IPR002213">
    <property type="entry name" value="UDP_glucos_trans"/>
</dbReference>
<reference evidence="2 3" key="1">
    <citation type="journal article" date="2011" name="Science">
        <title>The Selaginella genome identifies genetic changes associated with the evolution of vascular plants.</title>
        <authorList>
            <person name="Banks J.A."/>
            <person name="Nishiyama T."/>
            <person name="Hasebe M."/>
            <person name="Bowman J.L."/>
            <person name="Gribskov M."/>
            <person name="dePamphilis C."/>
            <person name="Albert V.A."/>
            <person name="Aono N."/>
            <person name="Aoyama T."/>
            <person name="Ambrose B.A."/>
            <person name="Ashton N.W."/>
            <person name="Axtell M.J."/>
            <person name="Barker E."/>
            <person name="Barker M.S."/>
            <person name="Bennetzen J.L."/>
            <person name="Bonawitz N.D."/>
            <person name="Chapple C."/>
            <person name="Cheng C."/>
            <person name="Correa L.G."/>
            <person name="Dacre M."/>
            <person name="DeBarry J."/>
            <person name="Dreyer I."/>
            <person name="Elias M."/>
            <person name="Engstrom E.M."/>
            <person name="Estelle M."/>
            <person name="Feng L."/>
            <person name="Finet C."/>
            <person name="Floyd S.K."/>
            <person name="Frommer W.B."/>
            <person name="Fujita T."/>
            <person name="Gramzow L."/>
            <person name="Gutensohn M."/>
            <person name="Harholt J."/>
            <person name="Hattori M."/>
            <person name="Heyl A."/>
            <person name="Hirai T."/>
            <person name="Hiwatashi Y."/>
            <person name="Ishikawa M."/>
            <person name="Iwata M."/>
            <person name="Karol K.G."/>
            <person name="Koehler B."/>
            <person name="Kolukisaoglu U."/>
            <person name="Kubo M."/>
            <person name="Kurata T."/>
            <person name="Lalonde S."/>
            <person name="Li K."/>
            <person name="Li Y."/>
            <person name="Litt A."/>
            <person name="Lyons E."/>
            <person name="Manning G."/>
            <person name="Maruyama T."/>
            <person name="Michael T.P."/>
            <person name="Mikami K."/>
            <person name="Miyazaki S."/>
            <person name="Morinaga S."/>
            <person name="Murata T."/>
            <person name="Mueller-Roeber B."/>
            <person name="Nelson D.R."/>
            <person name="Obara M."/>
            <person name="Oguri Y."/>
            <person name="Olmstead R.G."/>
            <person name="Onodera N."/>
            <person name="Petersen B.L."/>
            <person name="Pils B."/>
            <person name="Prigge M."/>
            <person name="Rensing S.A."/>
            <person name="Riano-Pachon D.M."/>
            <person name="Roberts A.W."/>
            <person name="Sato Y."/>
            <person name="Scheller H.V."/>
            <person name="Schulz B."/>
            <person name="Schulz C."/>
            <person name="Shakirov E.V."/>
            <person name="Shibagaki N."/>
            <person name="Shinohara N."/>
            <person name="Shippen D.E."/>
            <person name="Soerensen I."/>
            <person name="Sotooka R."/>
            <person name="Sugimoto N."/>
            <person name="Sugita M."/>
            <person name="Sumikawa N."/>
            <person name="Tanurdzic M."/>
            <person name="Theissen G."/>
            <person name="Ulvskov P."/>
            <person name="Wakazuki S."/>
            <person name="Weng J.K."/>
            <person name="Willats W.W."/>
            <person name="Wipf D."/>
            <person name="Wolf P.G."/>
            <person name="Yang L."/>
            <person name="Zimmer A.D."/>
            <person name="Zhu Q."/>
            <person name="Mitros T."/>
            <person name="Hellsten U."/>
            <person name="Loque D."/>
            <person name="Otillar R."/>
            <person name="Salamov A."/>
            <person name="Schmutz J."/>
            <person name="Shapiro H."/>
            <person name="Lindquist E."/>
            <person name="Lucas S."/>
            <person name="Rokhsar D."/>
            <person name="Grigoriev I.V."/>
        </authorList>
    </citation>
    <scope>NUCLEOTIDE SEQUENCE [LARGE SCALE GENOMIC DNA]</scope>
</reference>
<dbReference type="CDD" id="cd03784">
    <property type="entry name" value="GT1_Gtf-like"/>
    <property type="match status" value="1"/>
</dbReference>
<dbReference type="eggNOG" id="KOG1192">
    <property type="taxonomic scope" value="Eukaryota"/>
</dbReference>
<evidence type="ECO:0000256" key="1">
    <source>
        <dbReference type="ARBA" id="ARBA00022679"/>
    </source>
</evidence>
<dbReference type="OMA" id="ELQVAWR"/>
<dbReference type="PANTHER" id="PTHR48045">
    <property type="entry name" value="UDP-GLYCOSYLTRANSFERASE 72B1"/>
    <property type="match status" value="1"/>
</dbReference>